<dbReference type="eggNOG" id="COG0108">
    <property type="taxonomic scope" value="Bacteria"/>
</dbReference>
<keyword evidence="8" id="KW-0479">Metal-binding</keyword>
<sequence>MPLNSSEEIIEDIRQGKMVILMDDEDRENEGDLIMAAEYVTPEAINFMVTHARGLVCLPMTAERCQALNLPLMVDDNSAQFSTNFTVSIEAAEVCYDRNFSVRPGQNCIGGSSKRCKP</sequence>
<dbReference type="EC" id="4.1.99.12" evidence="5"/>
<gene>
    <name evidence="12" type="ORF">C427_3878</name>
</gene>
<dbReference type="STRING" id="1129794.C427_3878"/>
<dbReference type="GO" id="GO:0046872">
    <property type="term" value="F:metal ion binding"/>
    <property type="evidence" value="ECO:0007669"/>
    <property type="project" value="UniProtKB-KW"/>
</dbReference>
<evidence type="ECO:0000256" key="8">
    <source>
        <dbReference type="ARBA" id="ARBA00022723"/>
    </source>
</evidence>
<evidence type="ECO:0000256" key="1">
    <source>
        <dbReference type="ARBA" id="ARBA00001936"/>
    </source>
</evidence>
<evidence type="ECO:0000256" key="6">
    <source>
        <dbReference type="ARBA" id="ARBA00018836"/>
    </source>
</evidence>
<keyword evidence="12" id="KW-0378">Hydrolase</keyword>
<dbReference type="GO" id="GO:0008686">
    <property type="term" value="F:3,4-dihydroxy-2-butanone-4-phosphate synthase activity"/>
    <property type="evidence" value="ECO:0007669"/>
    <property type="project" value="UniProtKB-EC"/>
</dbReference>
<comment type="function">
    <text evidence="3">Catalyzes the conversion of D-ribulose 5-phosphate to formate and 3,4-dihydroxy-2-butanone 4-phosphate.</text>
</comment>
<dbReference type="UniPathway" id="UPA00275">
    <property type="reaction ID" value="UER00399"/>
</dbReference>
<dbReference type="EMBL" id="CP003837">
    <property type="protein sequence ID" value="AGH45983.1"/>
    <property type="molecule type" value="Genomic_DNA"/>
</dbReference>
<dbReference type="SUPFAM" id="SSF55821">
    <property type="entry name" value="YrdC/RibB"/>
    <property type="match status" value="1"/>
</dbReference>
<dbReference type="AlphaFoldDB" id="M4RTL9"/>
<proteinExistence type="predicted"/>
<reference evidence="12 13" key="1">
    <citation type="journal article" date="2013" name="Genome Announc.">
        <title>Complete Genome Sequence of Glaciecola psychrophila Strain 170T.</title>
        <authorList>
            <person name="Yin J."/>
            <person name="Chen J."/>
            <person name="Liu G."/>
            <person name="Yu Y."/>
            <person name="Song L."/>
            <person name="Wang X."/>
            <person name="Qu X."/>
        </authorList>
    </citation>
    <scope>NUCLEOTIDE SEQUENCE [LARGE SCALE GENOMIC DNA]</scope>
    <source>
        <strain evidence="12 13">170</strain>
    </source>
</reference>
<dbReference type="InterPro" id="IPR017945">
    <property type="entry name" value="DHBP_synth_RibB-like_a/b_dom"/>
</dbReference>
<keyword evidence="10" id="KW-0464">Manganese</keyword>
<dbReference type="PATRIC" id="fig|1129794.4.peg.3862"/>
<evidence type="ECO:0000256" key="2">
    <source>
        <dbReference type="ARBA" id="ARBA00001946"/>
    </source>
</evidence>
<evidence type="ECO:0000256" key="7">
    <source>
        <dbReference type="ARBA" id="ARBA00022619"/>
    </source>
</evidence>
<dbReference type="PANTHER" id="PTHR21327">
    <property type="entry name" value="GTP CYCLOHYDROLASE II-RELATED"/>
    <property type="match status" value="1"/>
</dbReference>
<keyword evidence="11" id="KW-0456">Lyase</keyword>
<evidence type="ECO:0000256" key="9">
    <source>
        <dbReference type="ARBA" id="ARBA00022842"/>
    </source>
</evidence>
<evidence type="ECO:0000256" key="4">
    <source>
        <dbReference type="ARBA" id="ARBA00004904"/>
    </source>
</evidence>
<evidence type="ECO:0000256" key="3">
    <source>
        <dbReference type="ARBA" id="ARBA00002284"/>
    </source>
</evidence>
<evidence type="ECO:0000313" key="12">
    <source>
        <dbReference type="EMBL" id="AGH45983.1"/>
    </source>
</evidence>
<organism evidence="12 13">
    <name type="scientific">Paraglaciecola psychrophila 170</name>
    <dbReference type="NCBI Taxonomy" id="1129794"/>
    <lineage>
        <taxon>Bacteria</taxon>
        <taxon>Pseudomonadati</taxon>
        <taxon>Pseudomonadota</taxon>
        <taxon>Gammaproteobacteria</taxon>
        <taxon>Alteromonadales</taxon>
        <taxon>Alteromonadaceae</taxon>
        <taxon>Paraglaciecola</taxon>
    </lineage>
</organism>
<protein>
    <recommendedName>
        <fullName evidence="6">3,4-dihydroxy-2-butanone 4-phosphate synthase</fullName>
        <ecNumber evidence="5">4.1.99.12</ecNumber>
    </recommendedName>
</protein>
<evidence type="ECO:0000256" key="5">
    <source>
        <dbReference type="ARBA" id="ARBA00012153"/>
    </source>
</evidence>
<dbReference type="Proteomes" id="UP000011864">
    <property type="component" value="Chromosome"/>
</dbReference>
<dbReference type="GO" id="GO:0009231">
    <property type="term" value="P:riboflavin biosynthetic process"/>
    <property type="evidence" value="ECO:0007669"/>
    <property type="project" value="UniProtKB-UniPathway"/>
</dbReference>
<keyword evidence="9" id="KW-0460">Magnesium</keyword>
<dbReference type="HOGENOM" id="CLU_020273_3_3_6"/>
<comment type="cofactor">
    <cofactor evidence="1">
        <name>Mn(2+)</name>
        <dbReference type="ChEBI" id="CHEBI:29035"/>
    </cofactor>
</comment>
<name>M4RTL9_9ALTE</name>
<evidence type="ECO:0000313" key="13">
    <source>
        <dbReference type="Proteomes" id="UP000011864"/>
    </source>
</evidence>
<comment type="pathway">
    <text evidence="4">Cofactor biosynthesis; riboflavin biosynthesis; 2-hydroxy-3-oxobutyl phosphate from D-ribulose 5-phosphate: step 1/1.</text>
</comment>
<dbReference type="Pfam" id="PF00926">
    <property type="entry name" value="DHBP_synthase"/>
    <property type="match status" value="1"/>
</dbReference>
<dbReference type="GO" id="GO:0005829">
    <property type="term" value="C:cytosol"/>
    <property type="evidence" value="ECO:0007669"/>
    <property type="project" value="TreeGrafter"/>
</dbReference>
<dbReference type="InterPro" id="IPR000422">
    <property type="entry name" value="DHBP_synthase_RibB"/>
</dbReference>
<dbReference type="KEGG" id="gps:C427_3878"/>
<keyword evidence="7" id="KW-0686">Riboflavin biosynthesis</keyword>
<dbReference type="GO" id="GO:0003935">
    <property type="term" value="F:GTP cyclohydrolase II activity"/>
    <property type="evidence" value="ECO:0007669"/>
    <property type="project" value="TreeGrafter"/>
</dbReference>
<keyword evidence="13" id="KW-1185">Reference proteome</keyword>
<dbReference type="Gene3D" id="3.90.870.10">
    <property type="entry name" value="DHBP synthase"/>
    <property type="match status" value="1"/>
</dbReference>
<comment type="cofactor">
    <cofactor evidence="2">
        <name>Mg(2+)</name>
        <dbReference type="ChEBI" id="CHEBI:18420"/>
    </cofactor>
</comment>
<dbReference type="PANTHER" id="PTHR21327:SF34">
    <property type="entry name" value="3,4-DIHYDROXY-2-BUTANONE 4-PHOSPHATE SYNTHASE"/>
    <property type="match status" value="1"/>
</dbReference>
<evidence type="ECO:0000256" key="10">
    <source>
        <dbReference type="ARBA" id="ARBA00023211"/>
    </source>
</evidence>
<evidence type="ECO:0000256" key="11">
    <source>
        <dbReference type="ARBA" id="ARBA00023239"/>
    </source>
</evidence>
<accession>M4RTL9</accession>